<comment type="caution">
    <text evidence="1">The sequence shown here is derived from an EMBL/GenBank/DDBJ whole genome shotgun (WGS) entry which is preliminary data.</text>
</comment>
<dbReference type="AlphaFoldDB" id="A0A7W5BFL2"/>
<protein>
    <submittedName>
        <fullName evidence="1">Uncharacterized protein</fullName>
    </submittedName>
</protein>
<name>A0A7W5BFL2_9BURK</name>
<keyword evidence="2" id="KW-1185">Reference proteome</keyword>
<evidence type="ECO:0000313" key="1">
    <source>
        <dbReference type="EMBL" id="MBB3121395.1"/>
    </source>
</evidence>
<organism evidence="1 2">
    <name type="scientific">Pseudoduganella violacea</name>
    <dbReference type="NCBI Taxonomy" id="1715466"/>
    <lineage>
        <taxon>Bacteria</taxon>
        <taxon>Pseudomonadati</taxon>
        <taxon>Pseudomonadota</taxon>
        <taxon>Betaproteobacteria</taxon>
        <taxon>Burkholderiales</taxon>
        <taxon>Oxalobacteraceae</taxon>
        <taxon>Telluria group</taxon>
        <taxon>Pseudoduganella</taxon>
    </lineage>
</organism>
<gene>
    <name evidence="1" type="ORF">FHS03_004473</name>
</gene>
<sequence length="174" mass="18612">MARAGKGGELKTTFKKASSNLYLAWRPVFTLKGEASLPAMGAGASCLAMKESAMKTFLTNKPLFAALLLAALAGCGGSSDSGRYGNPAAGAQLRQPMRPACRIQRNLPDAGTDRRALRRQSRFCVERSAARRHLFQQSAGPARGGTENLVSGCRRQQSAARRVCEQGNDARHGF</sequence>
<dbReference type="Proteomes" id="UP000541535">
    <property type="component" value="Unassembled WGS sequence"/>
</dbReference>
<dbReference type="EMBL" id="JACHXD010000016">
    <property type="protein sequence ID" value="MBB3121395.1"/>
    <property type="molecule type" value="Genomic_DNA"/>
</dbReference>
<accession>A0A7W5BFL2</accession>
<reference evidence="1 2" key="1">
    <citation type="submission" date="2020-08" db="EMBL/GenBank/DDBJ databases">
        <title>Genomic Encyclopedia of Type Strains, Phase III (KMG-III): the genomes of soil and plant-associated and newly described type strains.</title>
        <authorList>
            <person name="Whitman W."/>
        </authorList>
    </citation>
    <scope>NUCLEOTIDE SEQUENCE [LARGE SCALE GENOMIC DNA]</scope>
    <source>
        <strain evidence="1 2">CECT 8897</strain>
    </source>
</reference>
<proteinExistence type="predicted"/>
<dbReference type="RefSeq" id="WP_183443116.1">
    <property type="nucleotide sequence ID" value="NZ_JACHXD010000016.1"/>
</dbReference>
<evidence type="ECO:0000313" key="2">
    <source>
        <dbReference type="Proteomes" id="UP000541535"/>
    </source>
</evidence>